<dbReference type="Gene3D" id="3.10.450.50">
    <property type="match status" value="1"/>
</dbReference>
<evidence type="ECO:0000313" key="2">
    <source>
        <dbReference type="EMBL" id="MCS5720338.1"/>
    </source>
</evidence>
<accession>A0ABT2GVW6</accession>
<reference evidence="2" key="1">
    <citation type="submission" date="2022-08" db="EMBL/GenBank/DDBJ databases">
        <authorList>
            <person name="Deng Y."/>
            <person name="Han X.-F."/>
            <person name="Zhang Y.-Q."/>
        </authorList>
    </citation>
    <scope>NUCLEOTIDE SEQUENCE</scope>
    <source>
        <strain evidence="2">CPCC 205763</strain>
    </source>
</reference>
<organism evidence="2 3">
    <name type="scientific">Herbiconiux aconitum</name>
    <dbReference type="NCBI Taxonomy" id="2970913"/>
    <lineage>
        <taxon>Bacteria</taxon>
        <taxon>Bacillati</taxon>
        <taxon>Actinomycetota</taxon>
        <taxon>Actinomycetes</taxon>
        <taxon>Micrococcales</taxon>
        <taxon>Microbacteriaceae</taxon>
        <taxon>Herbiconiux</taxon>
    </lineage>
</organism>
<dbReference type="Proteomes" id="UP001165584">
    <property type="component" value="Unassembled WGS sequence"/>
</dbReference>
<evidence type="ECO:0000259" key="1">
    <source>
        <dbReference type="Pfam" id="PF13577"/>
    </source>
</evidence>
<dbReference type="InterPro" id="IPR037401">
    <property type="entry name" value="SnoaL-like"/>
</dbReference>
<keyword evidence="3" id="KW-1185">Reference proteome</keyword>
<dbReference type="SUPFAM" id="SSF54427">
    <property type="entry name" value="NTF2-like"/>
    <property type="match status" value="1"/>
</dbReference>
<evidence type="ECO:0000313" key="3">
    <source>
        <dbReference type="Proteomes" id="UP001165584"/>
    </source>
</evidence>
<dbReference type="Pfam" id="PF13577">
    <property type="entry name" value="SnoaL_4"/>
    <property type="match status" value="1"/>
</dbReference>
<proteinExistence type="predicted"/>
<dbReference type="EMBL" id="JANLCM010000004">
    <property type="protein sequence ID" value="MCS5720338.1"/>
    <property type="molecule type" value="Genomic_DNA"/>
</dbReference>
<gene>
    <name evidence="2" type="ORF">N1027_19605</name>
</gene>
<name>A0ABT2GVW6_9MICO</name>
<protein>
    <submittedName>
        <fullName evidence="2">Nuclear transport factor 2 family protein</fullName>
    </submittedName>
</protein>
<feature type="domain" description="SnoaL-like" evidence="1">
    <location>
        <begin position="13"/>
        <end position="136"/>
    </location>
</feature>
<dbReference type="RefSeq" id="WP_259510688.1">
    <property type="nucleotide sequence ID" value="NZ_JANLCM010000004.1"/>
</dbReference>
<comment type="caution">
    <text evidence="2">The sequence shown here is derived from an EMBL/GenBank/DDBJ whole genome shotgun (WGS) entry which is preliminary data.</text>
</comment>
<sequence>MTDSNDILRRLDALEATEDIKKLKARYFRFVDEKKHDELGGLFTPDARIVTDGVAWPSREAFVEVIRDLIGAAPTVHHGHMPEIDILGADTASGIWAMEDLLTFPDAPDAPEGHRGYGQYRETYRKVDGHWLIDSLELTRFRMDPLPNWSPDA</sequence>
<dbReference type="InterPro" id="IPR032710">
    <property type="entry name" value="NTF2-like_dom_sf"/>
</dbReference>